<evidence type="ECO:0000313" key="4">
    <source>
        <dbReference type="EMBL" id="GAG34145.1"/>
    </source>
</evidence>
<dbReference type="PROSITE" id="PS00905">
    <property type="entry name" value="GTP1_OBG"/>
    <property type="match status" value="1"/>
</dbReference>
<dbReference type="AlphaFoldDB" id="X0WU18"/>
<dbReference type="Gene3D" id="3.40.50.300">
    <property type="entry name" value="P-loop containing nucleotide triphosphate hydrolases"/>
    <property type="match status" value="1"/>
</dbReference>
<name>X0WU18_9ZZZZ</name>
<comment type="caution">
    <text evidence="4">The sequence shown here is derived from an EMBL/GenBank/DDBJ whole genome shotgun (WGS) entry which is preliminary data.</text>
</comment>
<dbReference type="InterPro" id="IPR031167">
    <property type="entry name" value="G_OBG"/>
</dbReference>
<dbReference type="EMBL" id="BARS01046897">
    <property type="protein sequence ID" value="GAG34145.1"/>
    <property type="molecule type" value="Genomic_DNA"/>
</dbReference>
<feature type="domain" description="OBG-type G" evidence="3">
    <location>
        <begin position="1"/>
        <end position="123"/>
    </location>
</feature>
<dbReference type="Pfam" id="PF01926">
    <property type="entry name" value="MMR_HSR1"/>
    <property type="match status" value="1"/>
</dbReference>
<dbReference type="GO" id="GO:0005525">
    <property type="term" value="F:GTP binding"/>
    <property type="evidence" value="ECO:0007669"/>
    <property type="project" value="UniProtKB-KW"/>
</dbReference>
<dbReference type="InterPro" id="IPR006074">
    <property type="entry name" value="GTP1-OBG_CS"/>
</dbReference>
<evidence type="ECO:0000259" key="3">
    <source>
        <dbReference type="PROSITE" id="PS51710"/>
    </source>
</evidence>
<protein>
    <recommendedName>
        <fullName evidence="3">OBG-type G domain-containing protein</fullName>
    </recommendedName>
</protein>
<dbReference type="InterPro" id="IPR027417">
    <property type="entry name" value="P-loop_NTPase"/>
</dbReference>
<dbReference type="InterPro" id="IPR006073">
    <property type="entry name" value="GTP-bd"/>
</dbReference>
<feature type="non-terminal residue" evidence="4">
    <location>
        <position position="1"/>
    </location>
</feature>
<dbReference type="PROSITE" id="PS51710">
    <property type="entry name" value="G_OBG"/>
    <property type="match status" value="1"/>
</dbReference>
<dbReference type="PRINTS" id="PR00326">
    <property type="entry name" value="GTP1OBG"/>
</dbReference>
<gene>
    <name evidence="4" type="ORF">S01H1_70513</name>
</gene>
<dbReference type="InterPro" id="IPR045086">
    <property type="entry name" value="OBG_GTPase"/>
</dbReference>
<keyword evidence="1" id="KW-0547">Nucleotide-binding</keyword>
<organism evidence="4">
    <name type="scientific">marine sediment metagenome</name>
    <dbReference type="NCBI Taxonomy" id="412755"/>
    <lineage>
        <taxon>unclassified sequences</taxon>
        <taxon>metagenomes</taxon>
        <taxon>ecological metagenomes</taxon>
    </lineage>
</organism>
<evidence type="ECO:0000256" key="2">
    <source>
        <dbReference type="ARBA" id="ARBA00023134"/>
    </source>
</evidence>
<proteinExistence type="predicted"/>
<dbReference type="SUPFAM" id="SSF52540">
    <property type="entry name" value="P-loop containing nucleoside triphosphate hydrolases"/>
    <property type="match status" value="1"/>
</dbReference>
<evidence type="ECO:0000256" key="1">
    <source>
        <dbReference type="ARBA" id="ARBA00022741"/>
    </source>
</evidence>
<reference evidence="4" key="1">
    <citation type="journal article" date="2014" name="Front. Microbiol.">
        <title>High frequency of phylogenetically diverse reductive dehalogenase-homologous genes in deep subseafloor sedimentary metagenomes.</title>
        <authorList>
            <person name="Kawai M."/>
            <person name="Futagami T."/>
            <person name="Toyoda A."/>
            <person name="Takaki Y."/>
            <person name="Nishi S."/>
            <person name="Hori S."/>
            <person name="Arai W."/>
            <person name="Tsubouchi T."/>
            <person name="Morono Y."/>
            <person name="Uchiyama I."/>
            <person name="Ito T."/>
            <person name="Fujiyama A."/>
            <person name="Inagaki F."/>
            <person name="Takami H."/>
        </authorList>
    </citation>
    <scope>NUCLEOTIDE SEQUENCE</scope>
    <source>
        <strain evidence="4">Expedition CK06-06</strain>
    </source>
</reference>
<dbReference type="GO" id="GO:0003924">
    <property type="term" value="F:GTPase activity"/>
    <property type="evidence" value="ECO:0007669"/>
    <property type="project" value="InterPro"/>
</dbReference>
<dbReference type="PANTHER" id="PTHR11702:SF31">
    <property type="entry name" value="MITOCHONDRIAL RIBOSOME-ASSOCIATED GTPASE 2"/>
    <property type="match status" value="1"/>
</dbReference>
<dbReference type="PANTHER" id="PTHR11702">
    <property type="entry name" value="DEVELOPMENTALLY REGULATED GTP-BINDING PROTEIN-RELATED"/>
    <property type="match status" value="1"/>
</dbReference>
<accession>X0WU18</accession>
<keyword evidence="2" id="KW-0342">GTP-binding</keyword>
<sequence>YKDDKQFVLADVPGLIEGASKGLGLGIQFLKHIERTKIILILLDLFQKDFESQYRALLNEMGDYSMSLLEKPKLIVGSKKDIISGEKTNNFINWTTGAQKICVSSVTGEGIEDLKDKIVCRMERLDEN</sequence>